<dbReference type="KEGG" id="mcys:MCB1EB_0881"/>
<reference evidence="1 2" key="1">
    <citation type="journal article" date="2018" name="Microbes Environ.">
        <title>Comparative Genomic Insights into Endofungal Lifestyles of Two Bacterial Endosymbionts, Mycoavidus cysteinexigens and Burkholderia rhizoxinica.</title>
        <authorList>
            <person name="Sharmin D."/>
            <person name="Guo Y."/>
            <person name="Nishizawa T."/>
            <person name="Ohshima S."/>
            <person name="Sato Y."/>
            <person name="Takashima Y."/>
            <person name="Narisawa K."/>
            <person name="Ohta H."/>
        </authorList>
    </citation>
    <scope>NUCLEOTIDE SEQUENCE [LARGE SCALE GENOMIC DNA]</scope>
    <source>
        <strain evidence="1 2">B1-EB</strain>
    </source>
</reference>
<proteinExistence type="predicted"/>
<evidence type="ECO:0000313" key="2">
    <source>
        <dbReference type="Proteomes" id="UP000282597"/>
    </source>
</evidence>
<organism evidence="1 2">
    <name type="scientific">Mycoavidus cysteinexigens</name>
    <dbReference type="NCBI Taxonomy" id="1553431"/>
    <lineage>
        <taxon>Bacteria</taxon>
        <taxon>Pseudomonadati</taxon>
        <taxon>Pseudomonadota</taxon>
        <taxon>Betaproteobacteria</taxon>
        <taxon>Burkholderiales</taxon>
        <taxon>Burkholderiaceae</taxon>
        <taxon>Mycoavidus</taxon>
    </lineage>
</organism>
<gene>
    <name evidence="1" type="ORF">MCB1EB_0881</name>
</gene>
<name>A0A2Z6EUE3_9BURK</name>
<keyword evidence="2" id="KW-1185">Reference proteome</keyword>
<accession>A0A2Z6EUE3</accession>
<sequence>MLSNDAILTLIKRLQNNQDRNERYDAARALAKQKMLPIKVILDLTFLMKKDKEGVAKASRALEFNFLS</sequence>
<dbReference type="AlphaFoldDB" id="A0A2Z6EUE3"/>
<protein>
    <submittedName>
        <fullName evidence="1">Neverland protein</fullName>
    </submittedName>
</protein>
<evidence type="ECO:0000313" key="1">
    <source>
        <dbReference type="EMBL" id="BBE09042.1"/>
    </source>
</evidence>
<dbReference type="EMBL" id="AP018150">
    <property type="protein sequence ID" value="BBE09042.1"/>
    <property type="molecule type" value="Genomic_DNA"/>
</dbReference>
<dbReference type="Proteomes" id="UP000282597">
    <property type="component" value="Chromosome"/>
</dbReference>